<dbReference type="PROSITE" id="PS50076">
    <property type="entry name" value="DNAJ_2"/>
    <property type="match status" value="1"/>
</dbReference>
<feature type="domain" description="J" evidence="3">
    <location>
        <begin position="40"/>
        <end position="127"/>
    </location>
</feature>
<keyword evidence="5" id="KW-1185">Reference proteome</keyword>
<organism evidence="4 5">
    <name type="scientific">Lachancea fermentati</name>
    <name type="common">Zygosaccharomyces fermentati</name>
    <dbReference type="NCBI Taxonomy" id="4955"/>
    <lineage>
        <taxon>Eukaryota</taxon>
        <taxon>Fungi</taxon>
        <taxon>Dikarya</taxon>
        <taxon>Ascomycota</taxon>
        <taxon>Saccharomycotina</taxon>
        <taxon>Saccharomycetes</taxon>
        <taxon>Saccharomycetales</taxon>
        <taxon>Saccharomycetaceae</taxon>
        <taxon>Lachancea</taxon>
    </lineage>
</organism>
<dbReference type="PANTHER" id="PTHR44145:SF3">
    <property type="entry name" value="DNAJ HOMOLOG SUBFAMILY A MEMBER 3, MITOCHONDRIAL"/>
    <property type="match status" value="1"/>
</dbReference>
<dbReference type="OrthoDB" id="445556at2759"/>
<keyword evidence="2" id="KW-0812">Transmembrane</keyword>
<dbReference type="OMA" id="NAGTWED"/>
<gene>
    <name evidence="4" type="ORF">LAFE_0D08812G</name>
</gene>
<dbReference type="InterPro" id="IPR001623">
    <property type="entry name" value="DnaJ_domain"/>
</dbReference>
<dbReference type="AlphaFoldDB" id="A0A1G4MC63"/>
<evidence type="ECO:0000256" key="1">
    <source>
        <dbReference type="ARBA" id="ARBA00023186"/>
    </source>
</evidence>
<dbReference type="InterPro" id="IPR051938">
    <property type="entry name" value="Apopto_cytoskel_mod"/>
</dbReference>
<evidence type="ECO:0000256" key="2">
    <source>
        <dbReference type="SAM" id="Phobius"/>
    </source>
</evidence>
<dbReference type="Pfam" id="PF00226">
    <property type="entry name" value="DnaJ"/>
    <property type="match status" value="1"/>
</dbReference>
<dbReference type="STRING" id="4955.A0A1G4MC63"/>
<keyword evidence="2" id="KW-1133">Transmembrane helix</keyword>
<evidence type="ECO:0000259" key="3">
    <source>
        <dbReference type="PROSITE" id="PS50076"/>
    </source>
</evidence>
<proteinExistence type="predicted"/>
<dbReference type="CDD" id="cd06257">
    <property type="entry name" value="DnaJ"/>
    <property type="match status" value="1"/>
</dbReference>
<dbReference type="PROSITE" id="PS00636">
    <property type="entry name" value="DNAJ_1"/>
    <property type="match status" value="1"/>
</dbReference>
<accession>A0A1G4MC63</accession>
<name>A0A1G4MC63_LACFM</name>
<dbReference type="PRINTS" id="PR00625">
    <property type="entry name" value="JDOMAIN"/>
</dbReference>
<keyword evidence="1" id="KW-0143">Chaperone</keyword>
<protein>
    <submittedName>
        <fullName evidence="4">LAFE_0D08812g1_1</fullName>
    </submittedName>
</protein>
<evidence type="ECO:0000313" key="5">
    <source>
        <dbReference type="Proteomes" id="UP000190831"/>
    </source>
</evidence>
<reference evidence="4" key="1">
    <citation type="submission" date="2016-03" db="EMBL/GenBank/DDBJ databases">
        <authorList>
            <person name="Devillers H."/>
        </authorList>
    </citation>
    <scope>NUCLEOTIDE SEQUENCE [LARGE SCALE GENOMIC DNA]</scope>
    <source>
        <strain evidence="4">CBS 6772</strain>
    </source>
</reference>
<keyword evidence="2" id="KW-0472">Membrane</keyword>
<dbReference type="SUPFAM" id="SSF46565">
    <property type="entry name" value="Chaperone J-domain"/>
    <property type="match status" value="1"/>
</dbReference>
<evidence type="ECO:0000313" key="4">
    <source>
        <dbReference type="EMBL" id="SCW01267.1"/>
    </source>
</evidence>
<dbReference type="PANTHER" id="PTHR44145">
    <property type="entry name" value="DNAJ HOMOLOG SUBFAMILY A MEMBER 3, MITOCHONDRIAL"/>
    <property type="match status" value="1"/>
</dbReference>
<dbReference type="InterPro" id="IPR018253">
    <property type="entry name" value="DnaJ_domain_CS"/>
</dbReference>
<dbReference type="SMART" id="SM00271">
    <property type="entry name" value="DnaJ"/>
    <property type="match status" value="1"/>
</dbReference>
<dbReference type="EMBL" id="LT598492">
    <property type="protein sequence ID" value="SCW01267.1"/>
    <property type="molecule type" value="Genomic_DNA"/>
</dbReference>
<sequence>MIKYLRKLPNERALLRCYATHSFNTDPIYDESWPKSSNPTPYDIFGLPPGQVDPRLLKKKYYSLAKLYHPDITNNITILTSKKHHKAEIDSSNIMSLSEKMDRFRMLSEAYEILGDMKKKSTYDRFKTGWSHSPTLDRSAAYASATSHGYHQNYNYEYWNAGTWEEVNNLKNKDTKKLSPWVIIAWVCGLFGCIEFTALLTRIEDSLTKNHFTHDETERDLVQAYINYGLDTDKWSRLRRFLWFRTYSLYRNKDDLDREAKKNEKMVQTLRNKEEGE</sequence>
<feature type="transmembrane region" description="Helical" evidence="2">
    <location>
        <begin position="181"/>
        <end position="200"/>
    </location>
</feature>
<dbReference type="Proteomes" id="UP000190831">
    <property type="component" value="Chromosome D"/>
</dbReference>
<dbReference type="InterPro" id="IPR036869">
    <property type="entry name" value="J_dom_sf"/>
</dbReference>
<dbReference type="Gene3D" id="1.10.287.110">
    <property type="entry name" value="DnaJ domain"/>
    <property type="match status" value="1"/>
</dbReference>